<evidence type="ECO:0000313" key="8">
    <source>
        <dbReference type="EMBL" id="KAL2889721.1"/>
    </source>
</evidence>
<dbReference type="EMBL" id="JABSNW010000002">
    <property type="protein sequence ID" value="KAL2889721.1"/>
    <property type="molecule type" value="Genomic_DNA"/>
</dbReference>
<sequence length="296" mass="31688">MEASHAPRNEAADDTGAQEPHDERKSQRGNRRGGRGGRGPGSGGGREEKVSRALSRLLRHKATSAGIQLDPAGFAPLDKVLAWGPLKSEKVTVDDVKTCTRDNAKQRFSMKANPSTNPNAENDDSSDASHWLIRANQGHSITTLDSSAMLTEISLAAKNVPARVLHGTYYAFWDAIVQKGGLSRMKRNHVHCATGIPGVDVGVISGMRKDVELLVQIDVETSLRDGAMQWWLSSNGVVLTEGDENGLIPLKYFARAEGVKNNVGVLVDNGEKLADLPAGLEIKVPAGKNQSAGGKK</sequence>
<evidence type="ECO:0000256" key="5">
    <source>
        <dbReference type="ARBA" id="ARBA00023027"/>
    </source>
</evidence>
<dbReference type="EC" id="2.7.1.160" evidence="3"/>
<dbReference type="GeneID" id="98115896"/>
<organism evidence="8 9">
    <name type="scientific">Ceratocystis lukuohia</name>
    <dbReference type="NCBI Taxonomy" id="2019550"/>
    <lineage>
        <taxon>Eukaryota</taxon>
        <taxon>Fungi</taxon>
        <taxon>Dikarya</taxon>
        <taxon>Ascomycota</taxon>
        <taxon>Pezizomycotina</taxon>
        <taxon>Sordariomycetes</taxon>
        <taxon>Hypocreomycetidae</taxon>
        <taxon>Microascales</taxon>
        <taxon>Ceratocystidaceae</taxon>
        <taxon>Ceratocystis</taxon>
    </lineage>
</organism>
<dbReference type="SUPFAM" id="SSF56399">
    <property type="entry name" value="ADP-ribosylation"/>
    <property type="match status" value="1"/>
</dbReference>
<feature type="region of interest" description="Disordered" evidence="7">
    <location>
        <begin position="104"/>
        <end position="126"/>
    </location>
</feature>
<dbReference type="Pfam" id="PF01885">
    <property type="entry name" value="PTS_2-RNA"/>
    <property type="match status" value="1"/>
</dbReference>
<accession>A0ABR4MN88</accession>
<dbReference type="Proteomes" id="UP001610728">
    <property type="component" value="Unassembled WGS sequence"/>
</dbReference>
<dbReference type="InterPro" id="IPR042080">
    <property type="entry name" value="RNA_2'-PTrans_N"/>
</dbReference>
<keyword evidence="5" id="KW-0520">NAD</keyword>
<dbReference type="PANTHER" id="PTHR12684:SF2">
    <property type="entry name" value="TRNA 2'-PHOSPHOTRANSFERASE 1"/>
    <property type="match status" value="1"/>
</dbReference>
<evidence type="ECO:0000256" key="4">
    <source>
        <dbReference type="ARBA" id="ARBA00022679"/>
    </source>
</evidence>
<proteinExistence type="inferred from homology"/>
<comment type="similarity">
    <text evidence="2">Belongs to the KptA/TPT1 family.</text>
</comment>
<comment type="function">
    <text evidence="1">Catalyzes the last step of tRNA splicing, the transfer of the splice junction 2'-phosphate from ligated tRNA to NAD to produce ADP-ribose 1''-2'' cyclic phosphate.</text>
</comment>
<keyword evidence="4" id="KW-0808">Transferase</keyword>
<reference evidence="8 9" key="1">
    <citation type="submission" date="2020-05" db="EMBL/GenBank/DDBJ databases">
        <title>Ceratocystis lukuohia genome.</title>
        <authorList>
            <person name="Harrington T.C."/>
            <person name="Kim K."/>
            <person name="Mayers C.G."/>
        </authorList>
    </citation>
    <scope>NUCLEOTIDE SEQUENCE [LARGE SCALE GENOMIC DNA]</scope>
    <source>
        <strain evidence="8 9">C4212</strain>
    </source>
</reference>
<dbReference type="InterPro" id="IPR002745">
    <property type="entry name" value="Ptrans_KptA/Tpt1"/>
</dbReference>
<evidence type="ECO:0000256" key="1">
    <source>
        <dbReference type="ARBA" id="ARBA00003343"/>
    </source>
</evidence>
<gene>
    <name evidence="8" type="ORF">HOO65_020263</name>
</gene>
<comment type="catalytic activity">
    <reaction evidence="6">
        <text>2'-phospho-[ligated tRNA] + NAD(+) = mature tRNA + ADP-alpha-D-ribose 1'',2''-cyclic phosphate + nicotinamide</text>
        <dbReference type="Rhea" id="RHEA:23324"/>
        <dbReference type="Rhea" id="RHEA-COMP:11106"/>
        <dbReference type="Rhea" id="RHEA-COMP:11107"/>
        <dbReference type="ChEBI" id="CHEBI:17154"/>
        <dbReference type="ChEBI" id="CHEBI:57540"/>
        <dbReference type="ChEBI" id="CHEBI:76596"/>
        <dbReference type="ChEBI" id="CHEBI:82883"/>
        <dbReference type="ChEBI" id="CHEBI:85027"/>
        <dbReference type="EC" id="2.7.1.160"/>
    </reaction>
</comment>
<keyword evidence="9" id="KW-1185">Reference proteome</keyword>
<dbReference type="Gene3D" id="1.10.10.970">
    <property type="entry name" value="RNA 2'-phosphotransferase, Tpt1/KptA family, N-terminal domain"/>
    <property type="match status" value="1"/>
</dbReference>
<dbReference type="RefSeq" id="XP_070860901.1">
    <property type="nucleotide sequence ID" value="XM_071006948.1"/>
</dbReference>
<protein>
    <recommendedName>
        <fullName evidence="3">2'-phosphotransferase</fullName>
        <ecNumber evidence="3">2.7.1.160</ecNumber>
    </recommendedName>
</protein>
<dbReference type="Gene3D" id="3.20.170.30">
    <property type="match status" value="1"/>
</dbReference>
<name>A0ABR4MN88_9PEZI</name>
<evidence type="ECO:0000256" key="3">
    <source>
        <dbReference type="ARBA" id="ARBA00012007"/>
    </source>
</evidence>
<evidence type="ECO:0000256" key="7">
    <source>
        <dbReference type="SAM" id="MobiDB-lite"/>
    </source>
</evidence>
<dbReference type="PANTHER" id="PTHR12684">
    <property type="entry name" value="PUTATIVE PHOSPHOTRANSFERASE"/>
    <property type="match status" value="1"/>
</dbReference>
<comment type="caution">
    <text evidence="8">The sequence shown here is derived from an EMBL/GenBank/DDBJ whole genome shotgun (WGS) entry which is preliminary data.</text>
</comment>
<feature type="region of interest" description="Disordered" evidence="7">
    <location>
        <begin position="1"/>
        <end position="50"/>
    </location>
</feature>
<feature type="compositionally biased region" description="Basic and acidic residues" evidence="7">
    <location>
        <begin position="1"/>
        <end position="11"/>
    </location>
</feature>
<evidence type="ECO:0000256" key="2">
    <source>
        <dbReference type="ARBA" id="ARBA00009836"/>
    </source>
</evidence>
<dbReference type="InterPro" id="IPR042081">
    <property type="entry name" value="RNA_2'-PTrans_C"/>
</dbReference>
<evidence type="ECO:0000313" key="9">
    <source>
        <dbReference type="Proteomes" id="UP001610728"/>
    </source>
</evidence>
<evidence type="ECO:0000256" key="6">
    <source>
        <dbReference type="ARBA" id="ARBA00047949"/>
    </source>
</evidence>